<comment type="caution">
    <text evidence="1">The sequence shown here is derived from an EMBL/GenBank/DDBJ whole genome shotgun (WGS) entry which is preliminary data.</text>
</comment>
<accession>A0ACC4CG23</accession>
<evidence type="ECO:0000313" key="1">
    <source>
        <dbReference type="EMBL" id="KAL3596514.1"/>
    </source>
</evidence>
<gene>
    <name evidence="1" type="ORF">D5086_008151</name>
</gene>
<proteinExistence type="predicted"/>
<evidence type="ECO:0000313" key="2">
    <source>
        <dbReference type="Proteomes" id="UP000309997"/>
    </source>
</evidence>
<dbReference type="EMBL" id="RCHU02000004">
    <property type="protein sequence ID" value="KAL3596514.1"/>
    <property type="molecule type" value="Genomic_DNA"/>
</dbReference>
<organism evidence="1 2">
    <name type="scientific">Populus alba</name>
    <name type="common">White poplar</name>
    <dbReference type="NCBI Taxonomy" id="43335"/>
    <lineage>
        <taxon>Eukaryota</taxon>
        <taxon>Viridiplantae</taxon>
        <taxon>Streptophyta</taxon>
        <taxon>Embryophyta</taxon>
        <taxon>Tracheophyta</taxon>
        <taxon>Spermatophyta</taxon>
        <taxon>Magnoliopsida</taxon>
        <taxon>eudicotyledons</taxon>
        <taxon>Gunneridae</taxon>
        <taxon>Pentapetalae</taxon>
        <taxon>rosids</taxon>
        <taxon>fabids</taxon>
        <taxon>Malpighiales</taxon>
        <taxon>Salicaceae</taxon>
        <taxon>Saliceae</taxon>
        <taxon>Populus</taxon>
    </lineage>
</organism>
<name>A0ACC4CG23_POPAL</name>
<keyword evidence="2" id="KW-1185">Reference proteome</keyword>
<protein>
    <submittedName>
        <fullName evidence="1">Uncharacterized protein</fullName>
    </submittedName>
</protein>
<sequence length="370" mass="40971">MSSIGLQVTASIADRWRELSGEKSWNGLLNPLDIDLRRSIINYGDRATAIGNAFNKTSLRSTNCCGFSRYAPRDFFSKTGIQTTNPYKYQVTDFIYGEVEAKILALDDSESTWSAYVAVTTNEGKALLGRRDIVVSWRGTLLSVEWLKDFEPELISVPEIFGNDVAKMHKGFHSLYTAKDDKSTYSKTSARDQALAAVSKLVDQYKDEEISITVTGHSLGAAIATLNALDIVVNGYNKTTGLEDLHVLRVTNEKDIVPNLPLDIPPFFSFKHVGEELRIDTRKSPYVKSMNDLGALGDFHNLELYIHGVAGTQGSEGGFNLEVDRDIALVNKDLDGLKDEYKIPAGWWGIEDNKGMVLGDDGRWTLLSSA</sequence>
<reference evidence="1 2" key="1">
    <citation type="journal article" date="2024" name="Plant Biotechnol. J.">
        <title>Genome and CRISPR/Cas9 system of a widespread forest tree (Populus alba) in the world.</title>
        <authorList>
            <person name="Liu Y.J."/>
            <person name="Jiang P.F."/>
            <person name="Han X.M."/>
            <person name="Li X.Y."/>
            <person name="Wang H.M."/>
            <person name="Wang Y.J."/>
            <person name="Wang X.X."/>
            <person name="Zeng Q.Y."/>
        </authorList>
    </citation>
    <scope>NUCLEOTIDE SEQUENCE [LARGE SCALE GENOMIC DNA]</scope>
    <source>
        <strain evidence="2">cv. PAL-ZL1</strain>
    </source>
</reference>
<dbReference type="Proteomes" id="UP000309997">
    <property type="component" value="Unassembled WGS sequence"/>
</dbReference>